<sequence>MSEWTTAGSLWLAVIASGIYHGVNPGMGWPLAVSAGLLDRRASELFRALGLLAMGHFVAMIGILLPFGAMLTLIVWEREIRIAAGLIVIAAGIYLLINRRHPRVLARIPPAQLALWSFAAATAHGAGLMLVPIYLGLCLAAEPDVGHRAAATLMTGNLITATAVSVVHAAAMIVSGGVIAIAVYRWLGPKFISQSWFNLDIVWAASLILVGELGSRASDSLSRPEALDGNDNLTV</sequence>
<protein>
    <submittedName>
        <fullName evidence="1">Uncharacterized protein</fullName>
    </submittedName>
</protein>
<accession>A0ACD5EVL4</accession>
<dbReference type="Proteomes" id="UP000078465">
    <property type="component" value="Plasmid unnamed1"/>
</dbReference>
<evidence type="ECO:0000313" key="2">
    <source>
        <dbReference type="Proteomes" id="UP000078465"/>
    </source>
</evidence>
<evidence type="ECO:0000313" key="1">
    <source>
        <dbReference type="EMBL" id="XKM43130.1"/>
    </source>
</evidence>
<gene>
    <name evidence="1" type="ORF">A4U53_035805</name>
</gene>
<keyword evidence="1" id="KW-0614">Plasmid</keyword>
<geneLocation type="plasmid" evidence="1 2">
    <name>unnamed1</name>
</geneLocation>
<reference evidence="1" key="1">
    <citation type="submission" date="2024-10" db="EMBL/GenBank/DDBJ databases">
        <title>Strain of Rhizobium-related bacteria isolated fromm roots of Vavilovia formosa.</title>
        <authorList>
            <person name="Kimeklis A."/>
            <person name="Afonin A."/>
        </authorList>
    </citation>
    <scope>NUCLEOTIDE SEQUENCE</scope>
    <source>
        <strain evidence="1">Vaf-46</strain>
    </source>
</reference>
<proteinExistence type="predicted"/>
<organism evidence="1 2">
    <name type="scientific">Rhizobium ruizarguesonis</name>
    <dbReference type="NCBI Taxonomy" id="2081791"/>
    <lineage>
        <taxon>Bacteria</taxon>
        <taxon>Pseudomonadati</taxon>
        <taxon>Pseudomonadota</taxon>
        <taxon>Alphaproteobacteria</taxon>
        <taxon>Hyphomicrobiales</taxon>
        <taxon>Rhizobiaceae</taxon>
        <taxon>Rhizobium/Agrobacterium group</taxon>
        <taxon>Rhizobium</taxon>
    </lineage>
</organism>
<dbReference type="EMBL" id="CP171854">
    <property type="protein sequence ID" value="XKM43130.1"/>
    <property type="molecule type" value="Genomic_DNA"/>
</dbReference>
<name>A0ACD5EVL4_9HYPH</name>